<dbReference type="OrthoDB" id="305614at2759"/>
<evidence type="ECO:0000313" key="3">
    <source>
        <dbReference type="EMBL" id="EAR89332.2"/>
    </source>
</evidence>
<dbReference type="Proteomes" id="UP000009168">
    <property type="component" value="Unassembled WGS sequence"/>
</dbReference>
<dbReference type="InParanoid" id="I7M0L3"/>
<feature type="compositionally biased region" description="Acidic residues" evidence="2">
    <location>
        <begin position="299"/>
        <end position="314"/>
    </location>
</feature>
<feature type="region of interest" description="Disordered" evidence="2">
    <location>
        <begin position="264"/>
        <end position="288"/>
    </location>
</feature>
<evidence type="ECO:0000256" key="2">
    <source>
        <dbReference type="SAM" id="MobiDB-lite"/>
    </source>
</evidence>
<dbReference type="AlphaFoldDB" id="I7M0L3"/>
<sequence length="314" mass="37477">MPFQIDPSSQYLDRQLFMSILQYEELLLDGQFNREIVENLISLYAQCVEFYDSIKDPIKFYFLEKMQIILCHEQTLKEIVTPKNKEKSIDKYQKQKIQKEKNVIIDDDFKNEVLHLQRQENNQDLIQNFNEIIQSQQNQDSFDEKEDEDSNYQDLDNFSDQQFSQSHISNHKETKLSLQQMKLKYKQNCRSQIKYSISKKRLERSKRVGMYLQIHQESNINQAETMGSLFQSFVDNNEKQANQVKLNLNQQQQEVERRLQRRKTLKEGGQNNVSLALKQTNQVNEKSQRLNKEIKVSYDDQDLENLDPDEQSIN</sequence>
<evidence type="ECO:0000313" key="4">
    <source>
        <dbReference type="Proteomes" id="UP000009168"/>
    </source>
</evidence>
<evidence type="ECO:0000256" key="1">
    <source>
        <dbReference type="SAM" id="Coils"/>
    </source>
</evidence>
<dbReference type="GeneID" id="7845135"/>
<feature type="compositionally biased region" description="Acidic residues" evidence="2">
    <location>
        <begin position="141"/>
        <end position="151"/>
    </location>
</feature>
<keyword evidence="4" id="KW-1185">Reference proteome</keyword>
<organism evidence="3 4">
    <name type="scientific">Tetrahymena thermophila (strain SB210)</name>
    <dbReference type="NCBI Taxonomy" id="312017"/>
    <lineage>
        <taxon>Eukaryota</taxon>
        <taxon>Sar</taxon>
        <taxon>Alveolata</taxon>
        <taxon>Ciliophora</taxon>
        <taxon>Intramacronucleata</taxon>
        <taxon>Oligohymenophorea</taxon>
        <taxon>Hymenostomatida</taxon>
        <taxon>Tetrahymenina</taxon>
        <taxon>Tetrahymenidae</taxon>
        <taxon>Tetrahymena</taxon>
    </lineage>
</organism>
<gene>
    <name evidence="3" type="ORF">TTHERM_00372490</name>
</gene>
<dbReference type="EMBL" id="GG662821">
    <property type="protein sequence ID" value="EAR89332.2"/>
    <property type="molecule type" value="Genomic_DNA"/>
</dbReference>
<dbReference type="RefSeq" id="XP_001009577.2">
    <property type="nucleotide sequence ID" value="XM_001009577.3"/>
</dbReference>
<proteinExistence type="predicted"/>
<feature type="region of interest" description="Disordered" evidence="2">
    <location>
        <begin position="295"/>
        <end position="314"/>
    </location>
</feature>
<dbReference type="KEGG" id="tet:TTHERM_00372490"/>
<keyword evidence="1" id="KW-0175">Coiled coil</keyword>
<accession>I7M0L3</accession>
<name>I7M0L3_TETTS</name>
<feature type="compositionally biased region" description="Polar residues" evidence="2">
    <location>
        <begin position="269"/>
        <end position="285"/>
    </location>
</feature>
<feature type="coiled-coil region" evidence="1">
    <location>
        <begin position="234"/>
        <end position="261"/>
    </location>
</feature>
<reference evidence="4" key="1">
    <citation type="journal article" date="2006" name="PLoS Biol.">
        <title>Macronuclear genome sequence of the ciliate Tetrahymena thermophila, a model eukaryote.</title>
        <authorList>
            <person name="Eisen J.A."/>
            <person name="Coyne R.S."/>
            <person name="Wu M."/>
            <person name="Wu D."/>
            <person name="Thiagarajan M."/>
            <person name="Wortman J.R."/>
            <person name="Badger J.H."/>
            <person name="Ren Q."/>
            <person name="Amedeo P."/>
            <person name="Jones K.M."/>
            <person name="Tallon L.J."/>
            <person name="Delcher A.L."/>
            <person name="Salzberg S.L."/>
            <person name="Silva J.C."/>
            <person name="Haas B.J."/>
            <person name="Majoros W.H."/>
            <person name="Farzad M."/>
            <person name="Carlton J.M."/>
            <person name="Smith R.K. Jr."/>
            <person name="Garg J."/>
            <person name="Pearlman R.E."/>
            <person name="Karrer K.M."/>
            <person name="Sun L."/>
            <person name="Manning G."/>
            <person name="Elde N.C."/>
            <person name="Turkewitz A.P."/>
            <person name="Asai D.J."/>
            <person name="Wilkes D.E."/>
            <person name="Wang Y."/>
            <person name="Cai H."/>
            <person name="Collins K."/>
            <person name="Stewart B.A."/>
            <person name="Lee S.R."/>
            <person name="Wilamowska K."/>
            <person name="Weinberg Z."/>
            <person name="Ruzzo W.L."/>
            <person name="Wloga D."/>
            <person name="Gaertig J."/>
            <person name="Frankel J."/>
            <person name="Tsao C.-C."/>
            <person name="Gorovsky M.A."/>
            <person name="Keeling P.J."/>
            <person name="Waller R.F."/>
            <person name="Patron N.J."/>
            <person name="Cherry J.M."/>
            <person name="Stover N.A."/>
            <person name="Krieger C.J."/>
            <person name="del Toro C."/>
            <person name="Ryder H.F."/>
            <person name="Williamson S.C."/>
            <person name="Barbeau R.A."/>
            <person name="Hamilton E.P."/>
            <person name="Orias E."/>
        </authorList>
    </citation>
    <scope>NUCLEOTIDE SEQUENCE [LARGE SCALE GENOMIC DNA]</scope>
    <source>
        <strain evidence="4">SB210</strain>
    </source>
</reference>
<feature type="region of interest" description="Disordered" evidence="2">
    <location>
        <begin position="137"/>
        <end position="156"/>
    </location>
</feature>
<protein>
    <submittedName>
        <fullName evidence="3">Uncharacterized protein</fullName>
    </submittedName>
</protein>